<evidence type="ECO:0000259" key="4">
    <source>
        <dbReference type="PROSITE" id="PS50110"/>
    </source>
</evidence>
<dbReference type="EC" id="2.7.7.65" evidence="1"/>
<dbReference type="FunFam" id="3.30.70.270:FF:000001">
    <property type="entry name" value="Diguanylate cyclase domain protein"/>
    <property type="match status" value="1"/>
</dbReference>
<dbReference type="Pfam" id="PF00072">
    <property type="entry name" value="Response_reg"/>
    <property type="match status" value="1"/>
</dbReference>
<evidence type="ECO:0000256" key="2">
    <source>
        <dbReference type="ARBA" id="ARBA00034247"/>
    </source>
</evidence>
<dbReference type="SMART" id="SM00267">
    <property type="entry name" value="GGDEF"/>
    <property type="match status" value="1"/>
</dbReference>
<dbReference type="PANTHER" id="PTHR45138">
    <property type="entry name" value="REGULATORY COMPONENTS OF SENSORY TRANSDUCTION SYSTEM"/>
    <property type="match status" value="1"/>
</dbReference>
<dbReference type="EMBL" id="FMVT01000006">
    <property type="protein sequence ID" value="SCY60397.1"/>
    <property type="molecule type" value="Genomic_DNA"/>
</dbReference>
<dbReference type="InterPro" id="IPR000160">
    <property type="entry name" value="GGDEF_dom"/>
</dbReference>
<dbReference type="NCBIfam" id="TIGR00254">
    <property type="entry name" value="GGDEF"/>
    <property type="match status" value="1"/>
</dbReference>
<protein>
    <recommendedName>
        <fullName evidence="1">diguanylate cyclase</fullName>
        <ecNumber evidence="1">2.7.7.65</ecNumber>
    </recommendedName>
</protein>
<dbReference type="OrthoDB" id="9812260at2"/>
<evidence type="ECO:0000259" key="5">
    <source>
        <dbReference type="PROSITE" id="PS50887"/>
    </source>
</evidence>
<dbReference type="Gene3D" id="3.40.50.2300">
    <property type="match status" value="1"/>
</dbReference>
<dbReference type="Proteomes" id="UP000199502">
    <property type="component" value="Unassembled WGS sequence"/>
</dbReference>
<feature type="domain" description="GGDEF" evidence="5">
    <location>
        <begin position="316"/>
        <end position="459"/>
    </location>
</feature>
<dbReference type="SUPFAM" id="SSF55073">
    <property type="entry name" value="Nucleotide cyclase"/>
    <property type="match status" value="1"/>
</dbReference>
<proteinExistence type="predicted"/>
<evidence type="ECO:0000313" key="6">
    <source>
        <dbReference type="EMBL" id="SCY60397.1"/>
    </source>
</evidence>
<feature type="domain" description="Response regulatory" evidence="4">
    <location>
        <begin position="4"/>
        <end position="117"/>
    </location>
</feature>
<gene>
    <name evidence="6" type="ORF">SAMN05660710_02059</name>
</gene>
<dbReference type="CDD" id="cd01949">
    <property type="entry name" value="GGDEF"/>
    <property type="match status" value="1"/>
</dbReference>
<comment type="catalytic activity">
    <reaction evidence="2">
        <text>2 GTP = 3',3'-c-di-GMP + 2 diphosphate</text>
        <dbReference type="Rhea" id="RHEA:24898"/>
        <dbReference type="ChEBI" id="CHEBI:33019"/>
        <dbReference type="ChEBI" id="CHEBI:37565"/>
        <dbReference type="ChEBI" id="CHEBI:58805"/>
        <dbReference type="EC" id="2.7.7.65"/>
    </reaction>
</comment>
<dbReference type="PROSITE" id="PS50110">
    <property type="entry name" value="RESPONSE_REGULATORY"/>
    <property type="match status" value="1"/>
</dbReference>
<dbReference type="AlphaFoldDB" id="A0A1G5H9M1"/>
<dbReference type="SMART" id="SM00448">
    <property type="entry name" value="REC"/>
    <property type="match status" value="1"/>
</dbReference>
<dbReference type="InterPro" id="IPR001789">
    <property type="entry name" value="Sig_transdc_resp-reg_receiver"/>
</dbReference>
<dbReference type="InterPro" id="IPR050469">
    <property type="entry name" value="Diguanylate_Cyclase"/>
</dbReference>
<dbReference type="Pfam" id="PF00990">
    <property type="entry name" value="GGDEF"/>
    <property type="match status" value="1"/>
</dbReference>
<dbReference type="PROSITE" id="PS50887">
    <property type="entry name" value="GGDEF"/>
    <property type="match status" value="1"/>
</dbReference>
<organism evidence="6 7">
    <name type="scientific">Paracoccus tibetensis</name>
    <dbReference type="NCBI Taxonomy" id="336292"/>
    <lineage>
        <taxon>Bacteria</taxon>
        <taxon>Pseudomonadati</taxon>
        <taxon>Pseudomonadota</taxon>
        <taxon>Alphaproteobacteria</taxon>
        <taxon>Rhodobacterales</taxon>
        <taxon>Paracoccaceae</taxon>
        <taxon>Paracoccus</taxon>
    </lineage>
</organism>
<name>A0A1G5H9M1_9RHOB</name>
<dbReference type="GO" id="GO:0000160">
    <property type="term" value="P:phosphorelay signal transduction system"/>
    <property type="evidence" value="ECO:0007669"/>
    <property type="project" value="InterPro"/>
</dbReference>
<dbReference type="InterPro" id="IPR029787">
    <property type="entry name" value="Nucleotide_cyclase"/>
</dbReference>
<evidence type="ECO:0000256" key="1">
    <source>
        <dbReference type="ARBA" id="ARBA00012528"/>
    </source>
</evidence>
<dbReference type="RefSeq" id="WP_090743519.1">
    <property type="nucleotide sequence ID" value="NZ_FMVT01000006.1"/>
</dbReference>
<dbReference type="STRING" id="336292.SAMN05660710_02059"/>
<accession>A0A1G5H9M1</accession>
<sequence>MTARILVADGVATTRITLKVRLAAACYDVVTAASAAQILDLLQQDLPDLIVLGGSLPDACAIDICRRLTSEPRSAGIPVLMLARTDRRLAALQAGAAAALDPEITDQMLLARVRGILRDADLQTTAELGLAEAPAVFDAARVPQIVLVADSAGRALRWRQLLAGRLAARYDIRGADEALVGVRSGAAADVYIISADLEARGDGLRLLSELRSRQGSRDAGFVVTIAPEREEMAAIALDLGAGDVLPETMFDPAGIETAAMAIGLQLSRKSRCDLRREEVKRHLVWAHTDPLTGLYNRRYALPKLSEIARDAIIDGRDFSVIAVDLDHFKTINDRHGHAAGDAVLTDVAQRLKAALGAEGFAARIGGEEFLLALPAAGAEKVQRIAERVRLAIQDLPIELPRLSGGGSTRVTASIGVVAVAAGSHDNWPDELARRTLERADRALMAAKASGRNRIVVSQADIAA</sequence>
<dbReference type="Gene3D" id="3.30.70.270">
    <property type="match status" value="1"/>
</dbReference>
<reference evidence="6 7" key="1">
    <citation type="submission" date="2016-10" db="EMBL/GenBank/DDBJ databases">
        <authorList>
            <person name="de Groot N.N."/>
        </authorList>
    </citation>
    <scope>NUCLEOTIDE SEQUENCE [LARGE SCALE GENOMIC DNA]</scope>
    <source>
        <strain evidence="6 7">CGMCC 1.8925</strain>
    </source>
</reference>
<keyword evidence="7" id="KW-1185">Reference proteome</keyword>
<evidence type="ECO:0000256" key="3">
    <source>
        <dbReference type="PROSITE-ProRule" id="PRU00169"/>
    </source>
</evidence>
<dbReference type="PANTHER" id="PTHR45138:SF9">
    <property type="entry name" value="DIGUANYLATE CYCLASE DGCM-RELATED"/>
    <property type="match status" value="1"/>
</dbReference>
<evidence type="ECO:0000313" key="7">
    <source>
        <dbReference type="Proteomes" id="UP000199502"/>
    </source>
</evidence>
<comment type="caution">
    <text evidence="3">Lacks conserved residue(s) required for the propagation of feature annotation.</text>
</comment>
<dbReference type="SUPFAM" id="SSF52172">
    <property type="entry name" value="CheY-like"/>
    <property type="match status" value="1"/>
</dbReference>
<dbReference type="InterPro" id="IPR011006">
    <property type="entry name" value="CheY-like_superfamily"/>
</dbReference>
<dbReference type="InterPro" id="IPR043128">
    <property type="entry name" value="Rev_trsase/Diguanyl_cyclase"/>
</dbReference>
<dbReference type="GO" id="GO:0052621">
    <property type="term" value="F:diguanylate cyclase activity"/>
    <property type="evidence" value="ECO:0007669"/>
    <property type="project" value="UniProtKB-EC"/>
</dbReference>